<dbReference type="Gene3D" id="3.10.310.30">
    <property type="match status" value="1"/>
</dbReference>
<dbReference type="AlphaFoldDB" id="A0A645ES83"/>
<dbReference type="GO" id="GO:0016787">
    <property type="term" value="F:hydrolase activity"/>
    <property type="evidence" value="ECO:0007669"/>
    <property type="project" value="UniProtKB-KW"/>
</dbReference>
<dbReference type="GO" id="GO:0003676">
    <property type="term" value="F:nucleic acid binding"/>
    <property type="evidence" value="ECO:0007669"/>
    <property type="project" value="InterPro"/>
</dbReference>
<dbReference type="SUPFAM" id="SSF64182">
    <property type="entry name" value="DHH phosphoesterases"/>
    <property type="match status" value="1"/>
</dbReference>
<organism evidence="2">
    <name type="scientific">bioreactor metagenome</name>
    <dbReference type="NCBI Taxonomy" id="1076179"/>
    <lineage>
        <taxon>unclassified sequences</taxon>
        <taxon>metagenomes</taxon>
        <taxon>ecological metagenomes</taxon>
    </lineage>
</organism>
<proteinExistence type="predicted"/>
<name>A0A645ES83_9ZZZZ</name>
<evidence type="ECO:0000313" key="2">
    <source>
        <dbReference type="EMBL" id="MPN04881.1"/>
    </source>
</evidence>
<comment type="caution">
    <text evidence="2">The sequence shown here is derived from an EMBL/GenBank/DDBJ whole genome shotgun (WGS) entry which is preliminary data.</text>
</comment>
<keyword evidence="2" id="KW-0378">Hydrolase</keyword>
<accession>A0A645ES83</accession>
<dbReference type="InterPro" id="IPR038763">
    <property type="entry name" value="DHH_sf"/>
</dbReference>
<dbReference type="EC" id="3.1.-.-" evidence="2"/>
<dbReference type="InterPro" id="IPR003156">
    <property type="entry name" value="DHHA1_dom"/>
</dbReference>
<feature type="domain" description="DHHA1" evidence="1">
    <location>
        <begin position="59"/>
        <end position="140"/>
    </location>
</feature>
<gene>
    <name evidence="2" type="primary">nrnA_42</name>
    <name evidence="2" type="ORF">SDC9_152129</name>
</gene>
<evidence type="ECO:0000259" key="1">
    <source>
        <dbReference type="Pfam" id="PF02272"/>
    </source>
</evidence>
<dbReference type="EMBL" id="VSSQ01050806">
    <property type="protein sequence ID" value="MPN04881.1"/>
    <property type="molecule type" value="Genomic_DNA"/>
</dbReference>
<protein>
    <submittedName>
        <fullName evidence="2">Bifunctional oligoribonuclease and PAP phosphatase NrnA</fullName>
        <ecNumber evidence="2">3.1.-.-</ecNumber>
    </submittedName>
</protein>
<sequence length="145" mass="16620">MKRVALLLEAGDISPFDMTNQVYRYSESEIRIDGYIKQHYLRPIPELAYIKVPHDILEKYQWDFLDVRGKVNSMMGIIGVRVWALLIENEKENNIHVELRSSEPTINTLALNYGGGGHRLASGCKLSDWSIAEQFIEDLKVVAIE</sequence>
<dbReference type="Pfam" id="PF02272">
    <property type="entry name" value="DHHA1"/>
    <property type="match status" value="1"/>
</dbReference>
<reference evidence="2" key="1">
    <citation type="submission" date="2019-08" db="EMBL/GenBank/DDBJ databases">
        <authorList>
            <person name="Kucharzyk K."/>
            <person name="Murdoch R.W."/>
            <person name="Higgins S."/>
            <person name="Loffler F."/>
        </authorList>
    </citation>
    <scope>NUCLEOTIDE SEQUENCE</scope>
</reference>